<dbReference type="AlphaFoldDB" id="A0A9X0CI55"/>
<gene>
    <name evidence="8" type="primary">CUEDC2_1</name>
    <name evidence="8" type="ORF">OS493_008083</name>
</gene>
<dbReference type="GO" id="GO:0005634">
    <property type="term" value="C:nucleus"/>
    <property type="evidence" value="ECO:0007669"/>
    <property type="project" value="UniProtKB-SubCell"/>
</dbReference>
<evidence type="ECO:0000256" key="7">
    <source>
        <dbReference type="SAM" id="MobiDB-lite"/>
    </source>
</evidence>
<comment type="similarity">
    <text evidence="3">Belongs to the CUEDC2 family.</text>
</comment>
<evidence type="ECO:0000256" key="5">
    <source>
        <dbReference type="ARBA" id="ARBA00022786"/>
    </source>
</evidence>
<dbReference type="CDD" id="cd14367">
    <property type="entry name" value="CUE_CUED2"/>
    <property type="match status" value="1"/>
</dbReference>
<evidence type="ECO:0000256" key="2">
    <source>
        <dbReference type="ARBA" id="ARBA00004496"/>
    </source>
</evidence>
<protein>
    <submittedName>
        <fullName evidence="8">CUE domain-containing protein 2</fullName>
    </submittedName>
</protein>
<sequence>MEKESTGISEDVSVLAEMFPEACSLEIQNCLMVANGDVENAVQLMLLKEENIDDDGKESYHQVRDSSPKVHQPSSKRQELQQAEQQNLKEQMMARYGYVEVSQEEKTHQPSLQTQEEKKLVRYRNNQVVSTKGERFSWVKQEESDDMKKTYVNIKPSRKYRFH</sequence>
<keyword evidence="6" id="KW-0539">Nucleus</keyword>
<dbReference type="EMBL" id="MU827780">
    <property type="protein sequence ID" value="KAJ7337924.1"/>
    <property type="molecule type" value="Genomic_DNA"/>
</dbReference>
<comment type="subcellular location">
    <subcellularLocation>
        <location evidence="2">Cytoplasm</location>
    </subcellularLocation>
    <subcellularLocation>
        <location evidence="1">Nucleus</location>
    </subcellularLocation>
</comment>
<dbReference type="PANTHER" id="PTHR12493">
    <property type="entry name" value="CUE DOMAIN CONTAINING 2"/>
    <property type="match status" value="1"/>
</dbReference>
<comment type="caution">
    <text evidence="8">The sequence shown here is derived from an EMBL/GenBank/DDBJ whole genome shotgun (WGS) entry which is preliminary data.</text>
</comment>
<feature type="compositionally biased region" description="Basic and acidic residues" evidence="7">
    <location>
        <begin position="57"/>
        <end position="68"/>
    </location>
</feature>
<dbReference type="InterPro" id="IPR039805">
    <property type="entry name" value="CUE_CUED2"/>
</dbReference>
<evidence type="ECO:0000256" key="6">
    <source>
        <dbReference type="ARBA" id="ARBA00023242"/>
    </source>
</evidence>
<accession>A0A9X0CI55</accession>
<organism evidence="8 9">
    <name type="scientific">Desmophyllum pertusum</name>
    <dbReference type="NCBI Taxonomy" id="174260"/>
    <lineage>
        <taxon>Eukaryota</taxon>
        <taxon>Metazoa</taxon>
        <taxon>Cnidaria</taxon>
        <taxon>Anthozoa</taxon>
        <taxon>Hexacorallia</taxon>
        <taxon>Scleractinia</taxon>
        <taxon>Caryophylliina</taxon>
        <taxon>Caryophylliidae</taxon>
        <taxon>Desmophyllum</taxon>
    </lineage>
</organism>
<keyword evidence="9" id="KW-1185">Reference proteome</keyword>
<dbReference type="GO" id="GO:0005737">
    <property type="term" value="C:cytoplasm"/>
    <property type="evidence" value="ECO:0007669"/>
    <property type="project" value="UniProtKB-SubCell"/>
</dbReference>
<feature type="region of interest" description="Disordered" evidence="7">
    <location>
        <begin position="53"/>
        <end position="87"/>
    </location>
</feature>
<evidence type="ECO:0000256" key="3">
    <source>
        <dbReference type="ARBA" id="ARBA00006106"/>
    </source>
</evidence>
<reference evidence="8" key="1">
    <citation type="submission" date="2023-01" db="EMBL/GenBank/DDBJ databases">
        <title>Genome assembly of the deep-sea coral Lophelia pertusa.</title>
        <authorList>
            <person name="Herrera S."/>
            <person name="Cordes E."/>
        </authorList>
    </citation>
    <scope>NUCLEOTIDE SEQUENCE</scope>
    <source>
        <strain evidence="8">USNM1676648</strain>
        <tissue evidence="8">Polyp</tissue>
    </source>
</reference>
<evidence type="ECO:0000313" key="8">
    <source>
        <dbReference type="EMBL" id="KAJ7337924.1"/>
    </source>
</evidence>
<dbReference type="Proteomes" id="UP001163046">
    <property type="component" value="Unassembled WGS sequence"/>
</dbReference>
<feature type="compositionally biased region" description="Polar residues" evidence="7">
    <location>
        <begin position="72"/>
        <end position="87"/>
    </location>
</feature>
<keyword evidence="5" id="KW-0833">Ubl conjugation pathway</keyword>
<name>A0A9X0CI55_9CNID</name>
<dbReference type="OrthoDB" id="10060331at2759"/>
<evidence type="ECO:0000313" key="9">
    <source>
        <dbReference type="Proteomes" id="UP001163046"/>
    </source>
</evidence>
<dbReference type="PANTHER" id="PTHR12493:SF0">
    <property type="entry name" value="CUE DOMAIN-CONTAINING PROTEIN 2"/>
    <property type="match status" value="1"/>
</dbReference>
<proteinExistence type="inferred from homology"/>
<keyword evidence="4" id="KW-0963">Cytoplasm</keyword>
<evidence type="ECO:0000256" key="4">
    <source>
        <dbReference type="ARBA" id="ARBA00022490"/>
    </source>
</evidence>
<evidence type="ECO:0000256" key="1">
    <source>
        <dbReference type="ARBA" id="ARBA00004123"/>
    </source>
</evidence>